<sequence length="121" mass="13894">MQVSAFFIRTLVSGVVVERRFCAVFEGIKLSSPPSLQIKLVPKLWHESEIPRKKSTDLHRAPHKMVILSVGSEKRVASFDVLAEKVKAKHQMDSRCMSVLPNPYDFNLFMPQTRHVYSFHV</sequence>
<dbReference type="PANTHER" id="PTHR47232">
    <property type="entry name" value="TRANSDUCIN FAMILY PROTEIN / WD-40 REPEAT FAMILY PROTEIN"/>
    <property type="match status" value="1"/>
</dbReference>
<organism evidence="1 2">
    <name type="scientific">Platanthera guangdongensis</name>
    <dbReference type="NCBI Taxonomy" id="2320717"/>
    <lineage>
        <taxon>Eukaryota</taxon>
        <taxon>Viridiplantae</taxon>
        <taxon>Streptophyta</taxon>
        <taxon>Embryophyta</taxon>
        <taxon>Tracheophyta</taxon>
        <taxon>Spermatophyta</taxon>
        <taxon>Magnoliopsida</taxon>
        <taxon>Liliopsida</taxon>
        <taxon>Asparagales</taxon>
        <taxon>Orchidaceae</taxon>
        <taxon>Orchidoideae</taxon>
        <taxon>Orchideae</taxon>
        <taxon>Orchidinae</taxon>
        <taxon>Platanthera</taxon>
    </lineage>
</organism>
<name>A0ABR2M1K8_9ASPA</name>
<protein>
    <submittedName>
        <fullName evidence="1">Uncharacterized protein</fullName>
    </submittedName>
</protein>
<dbReference type="EMBL" id="JBBWWR010000013">
    <property type="protein sequence ID" value="KAK8956371.1"/>
    <property type="molecule type" value="Genomic_DNA"/>
</dbReference>
<dbReference type="Proteomes" id="UP001412067">
    <property type="component" value="Unassembled WGS sequence"/>
</dbReference>
<reference evidence="1 2" key="1">
    <citation type="journal article" date="2022" name="Nat. Plants">
        <title>Genomes of leafy and leafless Platanthera orchids illuminate the evolution of mycoheterotrophy.</title>
        <authorList>
            <person name="Li M.H."/>
            <person name="Liu K.W."/>
            <person name="Li Z."/>
            <person name="Lu H.C."/>
            <person name="Ye Q.L."/>
            <person name="Zhang D."/>
            <person name="Wang J.Y."/>
            <person name="Li Y.F."/>
            <person name="Zhong Z.M."/>
            <person name="Liu X."/>
            <person name="Yu X."/>
            <person name="Liu D.K."/>
            <person name="Tu X.D."/>
            <person name="Liu B."/>
            <person name="Hao Y."/>
            <person name="Liao X.Y."/>
            <person name="Jiang Y.T."/>
            <person name="Sun W.H."/>
            <person name="Chen J."/>
            <person name="Chen Y.Q."/>
            <person name="Ai Y."/>
            <person name="Zhai J.W."/>
            <person name="Wu S.S."/>
            <person name="Zhou Z."/>
            <person name="Hsiao Y.Y."/>
            <person name="Wu W.L."/>
            <person name="Chen Y.Y."/>
            <person name="Lin Y.F."/>
            <person name="Hsu J.L."/>
            <person name="Li C.Y."/>
            <person name="Wang Z.W."/>
            <person name="Zhao X."/>
            <person name="Zhong W.Y."/>
            <person name="Ma X.K."/>
            <person name="Ma L."/>
            <person name="Huang J."/>
            <person name="Chen G.Z."/>
            <person name="Huang M.Z."/>
            <person name="Huang L."/>
            <person name="Peng D.H."/>
            <person name="Luo Y.B."/>
            <person name="Zou S.Q."/>
            <person name="Chen S.P."/>
            <person name="Lan S."/>
            <person name="Tsai W.C."/>
            <person name="Van de Peer Y."/>
            <person name="Liu Z.J."/>
        </authorList>
    </citation>
    <scope>NUCLEOTIDE SEQUENCE [LARGE SCALE GENOMIC DNA]</scope>
    <source>
        <strain evidence="1">Lor288</strain>
    </source>
</reference>
<comment type="caution">
    <text evidence="1">The sequence shown here is derived from an EMBL/GenBank/DDBJ whole genome shotgun (WGS) entry which is preliminary data.</text>
</comment>
<proteinExistence type="predicted"/>
<dbReference type="PANTHER" id="PTHR47232:SF1">
    <property type="entry name" value="TRANSDUCIN FAMILY PROTEIN _ WD-40 REPEAT FAMILY PROTEIN"/>
    <property type="match status" value="1"/>
</dbReference>
<keyword evidence="2" id="KW-1185">Reference proteome</keyword>
<gene>
    <name evidence="1" type="ORF">KSP40_PGU020924</name>
</gene>
<evidence type="ECO:0000313" key="1">
    <source>
        <dbReference type="EMBL" id="KAK8956371.1"/>
    </source>
</evidence>
<evidence type="ECO:0000313" key="2">
    <source>
        <dbReference type="Proteomes" id="UP001412067"/>
    </source>
</evidence>
<accession>A0ABR2M1K8</accession>